<evidence type="ECO:0000256" key="4">
    <source>
        <dbReference type="RuleBase" id="RU362125"/>
    </source>
</evidence>
<keyword evidence="4 7" id="KW-0560">Oxidoreductase</keyword>
<protein>
    <submittedName>
        <fullName evidence="7">Acyl-CoA dehydrogenase family protein</fullName>
        <ecNumber evidence="7">1.-.-.-</ecNumber>
    </submittedName>
</protein>
<dbReference type="PANTHER" id="PTHR43884">
    <property type="entry name" value="ACYL-COA DEHYDROGENASE"/>
    <property type="match status" value="1"/>
</dbReference>
<dbReference type="InterPro" id="IPR006091">
    <property type="entry name" value="Acyl-CoA_Oxase/DH_mid-dom"/>
</dbReference>
<dbReference type="Gene3D" id="1.20.140.10">
    <property type="entry name" value="Butyryl-CoA Dehydrogenase, subunit A, domain 3"/>
    <property type="match status" value="1"/>
</dbReference>
<comment type="cofactor">
    <cofactor evidence="4">
        <name>FAD</name>
        <dbReference type="ChEBI" id="CHEBI:57692"/>
    </cofactor>
</comment>
<gene>
    <name evidence="7" type="ORF">ACFFRI_16945</name>
</gene>
<comment type="caution">
    <text evidence="7">The sequence shown here is derived from an EMBL/GenBank/DDBJ whole genome shotgun (WGS) entry which is preliminary data.</text>
</comment>
<keyword evidence="8" id="KW-1185">Reference proteome</keyword>
<evidence type="ECO:0000313" key="7">
    <source>
        <dbReference type="EMBL" id="MFB9314747.1"/>
    </source>
</evidence>
<dbReference type="PANTHER" id="PTHR43884:SF12">
    <property type="entry name" value="ISOVALERYL-COA DEHYDROGENASE, MITOCHONDRIAL-RELATED"/>
    <property type="match status" value="1"/>
</dbReference>
<dbReference type="RefSeq" id="WP_140010656.1">
    <property type="nucleotide sequence ID" value="NZ_JBHMDG010000024.1"/>
</dbReference>
<dbReference type="InterPro" id="IPR009100">
    <property type="entry name" value="AcylCoA_DH/oxidase_NM_dom_sf"/>
</dbReference>
<dbReference type="GO" id="GO:0016491">
    <property type="term" value="F:oxidoreductase activity"/>
    <property type="evidence" value="ECO:0007669"/>
    <property type="project" value="UniProtKB-KW"/>
</dbReference>
<reference evidence="7 8" key="1">
    <citation type="submission" date="2024-09" db="EMBL/GenBank/DDBJ databases">
        <authorList>
            <person name="Sun Q."/>
            <person name="Mori K."/>
        </authorList>
    </citation>
    <scope>NUCLEOTIDE SEQUENCE [LARGE SCALE GENOMIC DNA]</scope>
    <source>
        <strain evidence="7 8">JCM 9626</strain>
    </source>
</reference>
<dbReference type="EC" id="1.-.-.-" evidence="7"/>
<proteinExistence type="inferred from homology"/>
<dbReference type="Pfam" id="PF02770">
    <property type="entry name" value="Acyl-CoA_dh_M"/>
    <property type="match status" value="1"/>
</dbReference>
<dbReference type="EMBL" id="JBHMDG010000024">
    <property type="protein sequence ID" value="MFB9314747.1"/>
    <property type="molecule type" value="Genomic_DNA"/>
</dbReference>
<evidence type="ECO:0000256" key="2">
    <source>
        <dbReference type="ARBA" id="ARBA00022630"/>
    </source>
</evidence>
<evidence type="ECO:0000256" key="3">
    <source>
        <dbReference type="ARBA" id="ARBA00022827"/>
    </source>
</evidence>
<dbReference type="Pfam" id="PF00441">
    <property type="entry name" value="Acyl-CoA_dh_1"/>
    <property type="match status" value="1"/>
</dbReference>
<name>A0ABV5KE82_9ACTN</name>
<organism evidence="7 8">
    <name type="scientific">Nocardioides plantarum</name>
    <dbReference type="NCBI Taxonomy" id="29299"/>
    <lineage>
        <taxon>Bacteria</taxon>
        <taxon>Bacillati</taxon>
        <taxon>Actinomycetota</taxon>
        <taxon>Actinomycetes</taxon>
        <taxon>Propionibacteriales</taxon>
        <taxon>Nocardioidaceae</taxon>
        <taxon>Nocardioides</taxon>
    </lineage>
</organism>
<dbReference type="SUPFAM" id="SSF47203">
    <property type="entry name" value="Acyl-CoA dehydrogenase C-terminal domain-like"/>
    <property type="match status" value="1"/>
</dbReference>
<comment type="similarity">
    <text evidence="1 4">Belongs to the acyl-CoA dehydrogenase family.</text>
</comment>
<keyword evidence="3 4" id="KW-0274">FAD</keyword>
<dbReference type="Gene3D" id="2.40.110.10">
    <property type="entry name" value="Butyryl-CoA Dehydrogenase, subunit A, domain 2"/>
    <property type="match status" value="1"/>
</dbReference>
<dbReference type="InterPro" id="IPR036250">
    <property type="entry name" value="AcylCo_DH-like_C"/>
</dbReference>
<evidence type="ECO:0000256" key="1">
    <source>
        <dbReference type="ARBA" id="ARBA00009347"/>
    </source>
</evidence>
<dbReference type="InterPro" id="IPR046373">
    <property type="entry name" value="Acyl-CoA_Oxase/DH_mid-dom_sf"/>
</dbReference>
<keyword evidence="2 4" id="KW-0285">Flavoprotein</keyword>
<evidence type="ECO:0000259" key="5">
    <source>
        <dbReference type="Pfam" id="PF00441"/>
    </source>
</evidence>
<dbReference type="SUPFAM" id="SSF56645">
    <property type="entry name" value="Acyl-CoA dehydrogenase NM domain-like"/>
    <property type="match status" value="1"/>
</dbReference>
<evidence type="ECO:0000313" key="8">
    <source>
        <dbReference type="Proteomes" id="UP001589750"/>
    </source>
</evidence>
<dbReference type="InterPro" id="IPR009075">
    <property type="entry name" value="AcylCo_DH/oxidase_C"/>
</dbReference>
<evidence type="ECO:0000259" key="6">
    <source>
        <dbReference type="Pfam" id="PF02770"/>
    </source>
</evidence>
<feature type="domain" description="Acyl-CoA oxidase/dehydrogenase middle" evidence="6">
    <location>
        <begin position="134"/>
        <end position="228"/>
    </location>
</feature>
<accession>A0ABV5KE82</accession>
<feature type="domain" description="Acyl-CoA dehydrogenase/oxidase C-terminal" evidence="5">
    <location>
        <begin position="245"/>
        <end position="396"/>
    </location>
</feature>
<dbReference type="Proteomes" id="UP001589750">
    <property type="component" value="Unassembled WGS sequence"/>
</dbReference>
<sequence length="404" mass="43437">MAINLDDPKKFKPLVGQAHQVAMNMLRPISRKYDRAEHEYPKELDMLAAMIDGLSESGASEGAGAAGVRRDEKDADRTVKNGANLASVMSIAEMCWGDVGLLLSMPRQGLGNSAIASVANDEQLARLEGVWAGMAITEPGVGSDSANIRTTAVLDGDEYVINGEKIYVTSGDRADHIVVWATLDRDLGRAAIKSFVVAKGTPGMRVDRLEHKLGIRASDTATIIFENCRVPKDNLLGSPEVDVKQGFAGAMATFDNTRPLVAAMAVGCARASLDLTRDLLQDAGIEVDYDRPAVLQSAAAAKLLQMESDWEGAYLLTLQAAWMADNREPNSLEASMAKAKAGRVGSDITLSCVELAGSIGYSETELLEKWARDSKILDIFEGTQQIQQLIVARRVLGLSSSELR</sequence>